<keyword evidence="4" id="KW-0963">Cytoplasm</keyword>
<organism evidence="9 10">
    <name type="scientific">Ostreobium quekettii</name>
    <dbReference type="NCBI Taxonomy" id="121088"/>
    <lineage>
        <taxon>Eukaryota</taxon>
        <taxon>Viridiplantae</taxon>
        <taxon>Chlorophyta</taxon>
        <taxon>core chlorophytes</taxon>
        <taxon>Ulvophyceae</taxon>
        <taxon>TCBD clade</taxon>
        <taxon>Bryopsidales</taxon>
        <taxon>Ostreobineae</taxon>
        <taxon>Ostreobiaceae</taxon>
        <taxon>Ostreobium</taxon>
    </lineage>
</organism>
<evidence type="ECO:0000313" key="9">
    <source>
        <dbReference type="EMBL" id="CAD7702431.1"/>
    </source>
</evidence>
<feature type="domain" description="SEC7" evidence="8">
    <location>
        <begin position="799"/>
        <end position="986"/>
    </location>
</feature>
<accession>A0A8S1J846</accession>
<dbReference type="Proteomes" id="UP000708148">
    <property type="component" value="Unassembled WGS sequence"/>
</dbReference>
<dbReference type="SUPFAM" id="SSF48371">
    <property type="entry name" value="ARM repeat"/>
    <property type="match status" value="1"/>
</dbReference>
<gene>
    <name evidence="9" type="ORF">OSTQU699_LOCUS7788</name>
</gene>
<feature type="region of interest" description="Disordered" evidence="7">
    <location>
        <begin position="734"/>
        <end position="783"/>
    </location>
</feature>
<comment type="subcellular location">
    <subcellularLocation>
        <location evidence="2">Cytoplasm</location>
        <location evidence="2">Cytosol</location>
    </subcellularLocation>
    <subcellularLocation>
        <location evidence="1">Membrane</location>
    </subcellularLocation>
</comment>
<dbReference type="Pfam" id="PF12783">
    <property type="entry name" value="Sec7-like_HUS"/>
    <property type="match status" value="1"/>
</dbReference>
<evidence type="ECO:0000256" key="6">
    <source>
        <dbReference type="ARBA" id="ARBA00023136"/>
    </source>
</evidence>
<evidence type="ECO:0000313" key="10">
    <source>
        <dbReference type="Proteomes" id="UP000708148"/>
    </source>
</evidence>
<evidence type="ECO:0000256" key="5">
    <source>
        <dbReference type="ARBA" id="ARBA00022927"/>
    </source>
</evidence>
<feature type="compositionally biased region" description="Low complexity" evidence="7">
    <location>
        <begin position="137"/>
        <end position="146"/>
    </location>
</feature>
<evidence type="ECO:0000256" key="7">
    <source>
        <dbReference type="SAM" id="MobiDB-lite"/>
    </source>
</evidence>
<protein>
    <recommendedName>
        <fullName evidence="8">SEC7 domain-containing protein</fullName>
    </recommendedName>
</protein>
<dbReference type="InterPro" id="IPR016024">
    <property type="entry name" value="ARM-type_fold"/>
</dbReference>
<dbReference type="FunFam" id="1.10.1000.11:FF:000003">
    <property type="entry name" value="Brefeldin A-inhibited guanine nucleotide-exchange protein 1"/>
    <property type="match status" value="1"/>
</dbReference>
<dbReference type="GO" id="GO:0015031">
    <property type="term" value="P:protein transport"/>
    <property type="evidence" value="ECO:0007669"/>
    <property type="project" value="UniProtKB-KW"/>
</dbReference>
<keyword evidence="6" id="KW-0472">Membrane</keyword>
<feature type="region of interest" description="Disordered" evidence="7">
    <location>
        <begin position="443"/>
        <end position="478"/>
    </location>
</feature>
<feature type="compositionally biased region" description="Pro residues" evidence="7">
    <location>
        <begin position="65"/>
        <end position="81"/>
    </location>
</feature>
<dbReference type="CDD" id="cd00171">
    <property type="entry name" value="Sec7"/>
    <property type="match status" value="1"/>
</dbReference>
<feature type="compositionally biased region" description="Low complexity" evidence="7">
    <location>
        <begin position="771"/>
        <end position="782"/>
    </location>
</feature>
<dbReference type="SMART" id="SM00222">
    <property type="entry name" value="Sec7"/>
    <property type="match status" value="1"/>
</dbReference>
<keyword evidence="3" id="KW-0813">Transport</keyword>
<feature type="compositionally biased region" description="Polar residues" evidence="7">
    <location>
        <begin position="464"/>
        <end position="478"/>
    </location>
</feature>
<dbReference type="InterPro" id="IPR046455">
    <property type="entry name" value="Sec7/BIG1-like_C"/>
</dbReference>
<dbReference type="OrthoDB" id="430364at2759"/>
<dbReference type="GO" id="GO:0005829">
    <property type="term" value="C:cytosol"/>
    <property type="evidence" value="ECO:0007669"/>
    <property type="project" value="UniProtKB-SubCell"/>
</dbReference>
<dbReference type="InterPro" id="IPR035999">
    <property type="entry name" value="Sec7_dom_sf"/>
</dbReference>
<dbReference type="Pfam" id="PF20252">
    <property type="entry name" value="BIG2_C"/>
    <property type="match status" value="1"/>
</dbReference>
<dbReference type="GO" id="GO:0005802">
    <property type="term" value="C:trans-Golgi network"/>
    <property type="evidence" value="ECO:0007669"/>
    <property type="project" value="TreeGrafter"/>
</dbReference>
<dbReference type="PROSITE" id="PS50190">
    <property type="entry name" value="SEC7"/>
    <property type="match status" value="1"/>
</dbReference>
<dbReference type="GO" id="GO:0005085">
    <property type="term" value="F:guanyl-nucleotide exchange factor activity"/>
    <property type="evidence" value="ECO:0007669"/>
    <property type="project" value="InterPro"/>
</dbReference>
<keyword evidence="10" id="KW-1185">Reference proteome</keyword>
<dbReference type="EMBL" id="CAJHUC010001827">
    <property type="protein sequence ID" value="CAD7702431.1"/>
    <property type="molecule type" value="Genomic_DNA"/>
</dbReference>
<proteinExistence type="predicted"/>
<dbReference type="InterPro" id="IPR032691">
    <property type="entry name" value="Mon2/Sec7/BIG1-like_HUS"/>
</dbReference>
<dbReference type="Pfam" id="PF01369">
    <property type="entry name" value="Sec7"/>
    <property type="match status" value="1"/>
</dbReference>
<dbReference type="FunFam" id="1.10.220.20:FF:000002">
    <property type="entry name" value="Brefeldin A-inhibited guanine nucleotide-exchange protein 1"/>
    <property type="match status" value="1"/>
</dbReference>
<dbReference type="Gene3D" id="1.10.220.20">
    <property type="match status" value="1"/>
</dbReference>
<sequence length="2039" mass="223747">MGTPLRELIASTLEKVYNACNTRKLTKLKQDCKSLLDRLDDVLSQKEGAAGGAVVVAADVALEPPELPEAPPTPTRIPPPQVGTENEDAPSEPADASGREPEEPPLPPAPSFQPEGVPDVAKRPQGDPQPPATGLVTGTNGEAEGVGTEEGEGPNFQAALAKLKVRGSVSGTPADEEGLTPEGYVEVKEAAEGVSSEGFANQDGKDQQQPAEVLTESAAAEIFPVFQLAMDMKKANLADILLDCLQRLIAHRHVQGVVTSVSTSLKSTRDAGAGEMEEESEAGSVILEAGKVPHQAQVIDMICKCDDVQDDTVELKLLKALLTAVTSTTFCVHGQGLLLAVRMCYNVYLMSRSQVNQTTAKASLTQMLNVVFQRMEANSLNVPIAPIVVSDVLGLPKVATTESASLSNFVQTFVNKAVADTLFAPSSEDVKLTVAGAFERRAVGGSETASDSDQDHIEWRESESQPGHSRVTSAEQQPVSPVIQAGVEHSAEALFQPTGDARSTVLQKDAFLVFRALCKLSIRTSPDSSVLDSTAVRGKVLALELIKVLLENSGPVFSSSERFVGAIKQYLCLSLLKNCASSIPQALHLSCSIFLTLVSKFRESLKAEIAVFFPMILLKSIEPQIGNPAAASGAQQPANTVTTSHAHQIVVLRCLQAHCSDGQLLVDLFVNYDCDLDNANVFERLVMALKGKALGHGMEKDAEKVSQQEALLRLESLRCLVNIVSALVTWHQAQQPGEMVNRESTAEGSDEDDEGESQFGGRSSRLLNTTSSAAPSSPRKSSYANIADAEDTGGASQESLVEKRAFKKRFQKGISLFNKHPKRGVEYMVQEALIGDSPAEIAAFLEKTEGLDKTMIGEYLGNRDEACVKVMHAYVDSLDFSSSELDQALRSFLMVFRLPGEAQKIDRLMEKFAERYLKCNPGSFKSADVAYILSYSMIMLNTDLHNPQVKEKMTKEAFLKNNRGINDGGDLPKELLEAIYERILANEIKMRDDSLIEGTAEGAAEGTAAEYLLNQKGVVWLDMFLGLIGRRQATLNEPSDEAIKRTQEYLREKAKGATFFKSVEVDTVRPMLEMTWAPMLGAFSVLFEQSEDEYTISLCLEGYVSAISITAKLGMAMLRSSFTRSLCHFTFLHAPASMRVKNALAFRAILDVAEVVGDNLNENWMDILKCVSLWELMYQHYSGTPTDASLFAPVSEVLNATEHLGPTVRLRQKLKQLSMRLGTDTDVATALAGPAAVDSFTEVSGKKLVGRKDSFAYAQILRQVDIQALNRLFVNSEQLDSEAIVDFVSALCNVSREELKSVQSPRVFSLTKIVEIAHFNMGRIRLVWSRIWSVLSDYFIQVGCSSNLSVAMYAVDSLRQLSMKFLERDELANYTFQNDFLKPFVVVMRQSKAVEIRELIIRCVSQMVLARVNNVKSGWKSMFMVFTTAAGDEQPNIVRLAFETIEKIVREHFNYITETETTTFTDCVNCLIGFTNNPHSLDVALNSIAFLRFCALKLAEGSIGDVEGELPKDLPPAATSPTRIVPAKTADMEELAQHRQPFLQSTASTAETGEGDAENPLQSMGSSSFRSLPRGIHFTDKDEHVYFWFPLLAGLSELTFDPRKEIRSSALEVLFDTLKFHGHSFARSFWARIIDSVLLPIFDHVRAEVTDTTTFTHDKLRAQIDAWLYETCIKCLQHLVDLFLKFYGALHTMMDRLLSLLSGFMHRTHQSLASMGVAALLRLVTNVGHLMSKDEWHQVLTVLETTARETEPAVVSLVTPPTPTEHQRHINRKSSDLTTTLEGAPSARGGWTLRQGKGARRLAEVRCRDAIQLLLVQATGEIYSHHCKLLDGDLTAYLLRTLRTIASRSRATDCDTGLRQCLAVQQAEDAIPGDFVLTDPPLLRLESEASHTYLSILLHLNMEGDVEIKKSCDVETQLVDLCVANLERFVAGSTRRQQEEVASASPREPMSPSGLGRVVTQTTDGHPVVLASTAAEYSMYSPLVVATLRAIGSFPDAMFREHLQRFFPLLTGLISCEHAPLDVQQALSDVFAKRIGPMM</sequence>
<evidence type="ECO:0000256" key="3">
    <source>
        <dbReference type="ARBA" id="ARBA00022448"/>
    </source>
</evidence>
<dbReference type="InterPro" id="IPR023394">
    <property type="entry name" value="Sec7_C_sf"/>
</dbReference>
<dbReference type="InterPro" id="IPR032629">
    <property type="entry name" value="DCB_dom"/>
</dbReference>
<dbReference type="GO" id="GO:0032012">
    <property type="term" value="P:regulation of ARF protein signal transduction"/>
    <property type="evidence" value="ECO:0007669"/>
    <property type="project" value="InterPro"/>
</dbReference>
<dbReference type="PANTHER" id="PTHR10663">
    <property type="entry name" value="GUANYL-NUCLEOTIDE EXCHANGE FACTOR"/>
    <property type="match status" value="1"/>
</dbReference>
<dbReference type="InterPro" id="IPR000904">
    <property type="entry name" value="Sec7_dom"/>
</dbReference>
<reference evidence="9" key="1">
    <citation type="submission" date="2020-12" db="EMBL/GenBank/DDBJ databases">
        <authorList>
            <person name="Iha C."/>
        </authorList>
    </citation>
    <scope>NUCLEOTIDE SEQUENCE</scope>
</reference>
<feature type="compositionally biased region" description="Basic and acidic residues" evidence="7">
    <location>
        <begin position="453"/>
        <end position="463"/>
    </location>
</feature>
<comment type="caution">
    <text evidence="9">The sequence shown here is derived from an EMBL/GenBank/DDBJ whole genome shotgun (WGS) entry which is preliminary data.</text>
</comment>
<feature type="region of interest" description="Disordered" evidence="7">
    <location>
        <begin position="62"/>
        <end position="153"/>
    </location>
</feature>
<dbReference type="Pfam" id="PF09324">
    <property type="entry name" value="Sec7-like_HDS"/>
    <property type="match status" value="1"/>
</dbReference>
<evidence type="ECO:0000256" key="4">
    <source>
        <dbReference type="ARBA" id="ARBA00022490"/>
    </source>
</evidence>
<dbReference type="PANTHER" id="PTHR10663:SF375">
    <property type="entry name" value="LD29171P"/>
    <property type="match status" value="1"/>
</dbReference>
<evidence type="ECO:0000259" key="8">
    <source>
        <dbReference type="PROSITE" id="PS50190"/>
    </source>
</evidence>
<name>A0A8S1J846_9CHLO</name>
<dbReference type="InterPro" id="IPR015403">
    <property type="entry name" value="Mon2/Sec7/BIG1-like_HDS"/>
</dbReference>
<evidence type="ECO:0000256" key="1">
    <source>
        <dbReference type="ARBA" id="ARBA00004370"/>
    </source>
</evidence>
<dbReference type="Gene3D" id="1.10.1000.11">
    <property type="entry name" value="Arf Nucleotide-binding Site Opener,domain 2"/>
    <property type="match status" value="1"/>
</dbReference>
<dbReference type="GO" id="GO:0016020">
    <property type="term" value="C:membrane"/>
    <property type="evidence" value="ECO:0007669"/>
    <property type="project" value="UniProtKB-SubCell"/>
</dbReference>
<dbReference type="Pfam" id="PF16213">
    <property type="entry name" value="DCB"/>
    <property type="match status" value="1"/>
</dbReference>
<keyword evidence="5" id="KW-0653">Protein transport</keyword>
<evidence type="ECO:0000256" key="2">
    <source>
        <dbReference type="ARBA" id="ARBA00004514"/>
    </source>
</evidence>
<dbReference type="InterPro" id="IPR032817">
    <property type="entry name" value="Mon2_C"/>
</dbReference>
<dbReference type="Pfam" id="PF16206">
    <property type="entry name" value="Mon2_C"/>
    <property type="match status" value="1"/>
</dbReference>
<dbReference type="SUPFAM" id="SSF48425">
    <property type="entry name" value="Sec7 domain"/>
    <property type="match status" value="1"/>
</dbReference>